<feature type="transmembrane region" description="Helical" evidence="1">
    <location>
        <begin position="6"/>
        <end position="24"/>
    </location>
</feature>
<protein>
    <submittedName>
        <fullName evidence="2">BgTH12-05142</fullName>
    </submittedName>
</protein>
<keyword evidence="1" id="KW-0812">Transmembrane</keyword>
<evidence type="ECO:0000313" key="3">
    <source>
        <dbReference type="Proteomes" id="UP000683417"/>
    </source>
</evidence>
<organism evidence="2 3">
    <name type="scientific">Blumeria graminis f. sp. triticale</name>
    <dbReference type="NCBI Taxonomy" id="1689686"/>
    <lineage>
        <taxon>Eukaryota</taxon>
        <taxon>Fungi</taxon>
        <taxon>Dikarya</taxon>
        <taxon>Ascomycota</taxon>
        <taxon>Pezizomycotina</taxon>
        <taxon>Leotiomycetes</taxon>
        <taxon>Erysiphales</taxon>
        <taxon>Erysiphaceae</taxon>
        <taxon>Blumeria</taxon>
    </lineage>
</organism>
<evidence type="ECO:0000256" key="1">
    <source>
        <dbReference type="SAM" id="Phobius"/>
    </source>
</evidence>
<dbReference type="Proteomes" id="UP000683417">
    <property type="component" value="Unassembled WGS sequence"/>
</dbReference>
<comment type="caution">
    <text evidence="2">The sequence shown here is derived from an EMBL/GenBank/DDBJ whole genome shotgun (WGS) entry which is preliminary data.</text>
</comment>
<accession>A0A9W4GF76</accession>
<proteinExistence type="predicted"/>
<name>A0A9W4GF76_BLUGR</name>
<reference evidence="2" key="1">
    <citation type="submission" date="2020-10" db="EMBL/GenBank/DDBJ databases">
        <authorList>
            <person name="Muller C M."/>
        </authorList>
    </citation>
    <scope>NUCLEOTIDE SEQUENCE</scope>
    <source>
        <strain evidence="2">THUN-12</strain>
    </source>
</reference>
<keyword evidence="1" id="KW-1133">Transmembrane helix</keyword>
<evidence type="ECO:0000313" key="2">
    <source>
        <dbReference type="EMBL" id="CAD6502551.1"/>
    </source>
</evidence>
<gene>
    <name evidence="2" type="ORF">BGTH12_LOCUS3909</name>
</gene>
<keyword evidence="1" id="KW-0472">Membrane</keyword>
<dbReference type="AlphaFoldDB" id="A0A9W4GF76"/>
<sequence>MFVFYFSSAWTPVLTALVASSLLLPN</sequence>
<dbReference type="EMBL" id="CAJHIT010000006">
    <property type="protein sequence ID" value="CAD6502551.1"/>
    <property type="molecule type" value="Genomic_DNA"/>
</dbReference>